<sequence>MLRISHLVRSGAISMVNSQILPKDSSKTPTVVTTQNITKWCSTAIYITRPFLDSISVRSHVVDFGADIHTKRQYILHCRCWCLHQDQVKICTK</sequence>
<dbReference type="EMBL" id="WNTK01041514">
    <property type="protein sequence ID" value="KAG9460769.1"/>
    <property type="molecule type" value="Genomic_DNA"/>
</dbReference>
<dbReference type="Proteomes" id="UP000770717">
    <property type="component" value="Unassembled WGS sequence"/>
</dbReference>
<proteinExistence type="predicted"/>
<evidence type="ECO:0000313" key="2">
    <source>
        <dbReference type="Proteomes" id="UP000770717"/>
    </source>
</evidence>
<name>A0A8J6B0D6_ELECQ</name>
<reference evidence="1" key="1">
    <citation type="thesis" date="2020" institute="ProQuest LLC" country="789 East Eisenhower Parkway, Ann Arbor, MI, USA">
        <title>Comparative Genomics and Chromosome Evolution.</title>
        <authorList>
            <person name="Mudd A.B."/>
        </authorList>
    </citation>
    <scope>NUCLEOTIDE SEQUENCE</scope>
    <source>
        <strain evidence="1">HN-11 Male</strain>
        <tissue evidence="1">Kidney and liver</tissue>
    </source>
</reference>
<comment type="caution">
    <text evidence="1">The sequence shown here is derived from an EMBL/GenBank/DDBJ whole genome shotgun (WGS) entry which is preliminary data.</text>
</comment>
<keyword evidence="2" id="KW-1185">Reference proteome</keyword>
<gene>
    <name evidence="1" type="ORF">GDO78_019663</name>
</gene>
<accession>A0A8J6B0D6</accession>
<protein>
    <submittedName>
        <fullName evidence="1">Uncharacterized protein</fullName>
    </submittedName>
</protein>
<dbReference type="AlphaFoldDB" id="A0A8J6B0D6"/>
<evidence type="ECO:0000313" key="1">
    <source>
        <dbReference type="EMBL" id="KAG9460769.1"/>
    </source>
</evidence>
<organism evidence="1 2">
    <name type="scientific">Eleutherodactylus coqui</name>
    <name type="common">Puerto Rican coqui</name>
    <dbReference type="NCBI Taxonomy" id="57060"/>
    <lineage>
        <taxon>Eukaryota</taxon>
        <taxon>Metazoa</taxon>
        <taxon>Chordata</taxon>
        <taxon>Craniata</taxon>
        <taxon>Vertebrata</taxon>
        <taxon>Euteleostomi</taxon>
        <taxon>Amphibia</taxon>
        <taxon>Batrachia</taxon>
        <taxon>Anura</taxon>
        <taxon>Neobatrachia</taxon>
        <taxon>Hyloidea</taxon>
        <taxon>Eleutherodactylidae</taxon>
        <taxon>Eleutherodactylinae</taxon>
        <taxon>Eleutherodactylus</taxon>
        <taxon>Eleutherodactylus</taxon>
    </lineage>
</organism>